<feature type="region of interest" description="Disordered" evidence="6">
    <location>
        <begin position="393"/>
        <end position="551"/>
    </location>
</feature>
<dbReference type="GO" id="GO:0004674">
    <property type="term" value="F:protein serine/threonine kinase activity"/>
    <property type="evidence" value="ECO:0007669"/>
    <property type="project" value="UniProtKB-EC"/>
</dbReference>
<evidence type="ECO:0000256" key="2">
    <source>
        <dbReference type="ARBA" id="ARBA00022679"/>
    </source>
</evidence>
<dbReference type="RefSeq" id="WP_011552972.1">
    <property type="nucleotide sequence ID" value="NC_008095.1"/>
</dbReference>
<evidence type="ECO:0000313" key="9">
    <source>
        <dbReference type="Proteomes" id="UP000002402"/>
    </source>
</evidence>
<dbReference type="KEGG" id="mxa:MXAN_2911"/>
<feature type="compositionally biased region" description="Acidic residues" evidence="6">
    <location>
        <begin position="492"/>
        <end position="501"/>
    </location>
</feature>
<keyword evidence="3" id="KW-0547">Nucleotide-binding</keyword>
<evidence type="ECO:0000256" key="5">
    <source>
        <dbReference type="ARBA" id="ARBA00022840"/>
    </source>
</evidence>
<dbReference type="STRING" id="246197.MXAN_2911"/>
<feature type="domain" description="Protein kinase" evidence="7">
    <location>
        <begin position="12"/>
        <end position="281"/>
    </location>
</feature>
<keyword evidence="2 8" id="KW-0808">Transferase</keyword>
<feature type="compositionally biased region" description="Low complexity" evidence="6">
    <location>
        <begin position="472"/>
        <end position="491"/>
    </location>
</feature>
<dbReference type="PROSITE" id="PS00109">
    <property type="entry name" value="PROTEIN_KINASE_TYR"/>
    <property type="match status" value="1"/>
</dbReference>
<accession>Q1D8A1</accession>
<feature type="compositionally biased region" description="Basic and acidic residues" evidence="6">
    <location>
        <begin position="432"/>
        <end position="451"/>
    </location>
</feature>
<dbReference type="Pfam" id="PF00069">
    <property type="entry name" value="Pkinase"/>
    <property type="match status" value="1"/>
</dbReference>
<dbReference type="PANTHER" id="PTHR43671:SF13">
    <property type="entry name" value="SERINE_THREONINE-PROTEIN KINASE NEK2"/>
    <property type="match status" value="1"/>
</dbReference>
<organism evidence="8 9">
    <name type="scientific">Myxococcus xanthus (strain DK1622)</name>
    <dbReference type="NCBI Taxonomy" id="246197"/>
    <lineage>
        <taxon>Bacteria</taxon>
        <taxon>Pseudomonadati</taxon>
        <taxon>Myxococcota</taxon>
        <taxon>Myxococcia</taxon>
        <taxon>Myxococcales</taxon>
        <taxon>Cystobacterineae</taxon>
        <taxon>Myxococcaceae</taxon>
        <taxon>Myxococcus</taxon>
    </lineage>
</organism>
<dbReference type="eggNOG" id="COG0515">
    <property type="taxonomic scope" value="Bacteria"/>
</dbReference>
<evidence type="ECO:0000256" key="3">
    <source>
        <dbReference type="ARBA" id="ARBA00022741"/>
    </source>
</evidence>
<name>Q1D8A1_MYXXD</name>
<feature type="region of interest" description="Disordered" evidence="6">
    <location>
        <begin position="650"/>
        <end position="681"/>
    </location>
</feature>
<evidence type="ECO:0000259" key="7">
    <source>
        <dbReference type="PROSITE" id="PS50011"/>
    </source>
</evidence>
<evidence type="ECO:0000256" key="1">
    <source>
        <dbReference type="ARBA" id="ARBA00012513"/>
    </source>
</evidence>
<dbReference type="Gene3D" id="1.10.510.10">
    <property type="entry name" value="Transferase(Phosphotransferase) domain 1"/>
    <property type="match status" value="1"/>
</dbReference>
<dbReference type="GeneID" id="41360279"/>
<proteinExistence type="predicted"/>
<keyword evidence="4 8" id="KW-0418">Kinase</keyword>
<sequence>MTLEAGTHIGKYVVRRKLAEGGMAEIYLCTARGAEGFEKEVVIKRVRAFLASDPEFVGMFIAEARLASRLNHANVVQIFDFDKHEDTYYLAMEYVRGCSLWELRKRGKELMEPVPPMLVAHIGAEVARGLHYAHRVRVNGQPLDLVHRDVTPHNVLLSFDGAVKLTDFGIAKAGNKLTQPGVLKGKFAYMSPEQARGEAVDARTDIFALGVVLWEMLTGGRLFDGDSEVAVLRAVQQSTIPPPARLNPDVPADLDAAVVRALDRDPALRFQTAAEFERALAQCVLTHARSLDDTDLSAFMRRLFPTSLTQAIPTVQERTHVVEGEPAPGAEASPVPREPTAVMMSAGRSGLALPTSPDEDVNAPTFVLPRRGEAAALDAAPLPPMATPMMPLPAVASSPVPRGASFEGAPSTPGRQSRPEGMVAVSGPRSGGAEDARGAASSEDARAEKTPSRGSGVPAVSGSARTPSRPEGGAAVASPSGSSGSLKLASAWDDEDDDEEGTPSNTEPEAHPGMRAAEPGASEVPAAGAHASGAEGPAASARASGAEGPAGAHAFGSGVLGTSARGSGAEVPAGAHASGAESLEAGARASGPVASVAVPAARRQWAMGLAVALGLAVVGGGVAVMRGTEEAAPPAVPAEPMVAAPAVDEPVPTAQPAPSAVSENAEGGETGPAETADTESEVDGLMREEVLAAAATHPASDPAPSAAGTQQEPERVRAAPASGTLQVQAAPYATVFINGKRMGEVTGRASYRLPVGNHKLVFQHPSGERRYDVAVTAGGTVSREFRAPRGR</sequence>
<dbReference type="InterPro" id="IPR050660">
    <property type="entry name" value="NEK_Ser/Thr_kinase"/>
</dbReference>
<dbReference type="InterPro" id="IPR000719">
    <property type="entry name" value="Prot_kinase_dom"/>
</dbReference>
<keyword evidence="9" id="KW-1185">Reference proteome</keyword>
<protein>
    <recommendedName>
        <fullName evidence="1">non-specific serine/threonine protein kinase</fullName>
        <ecNumber evidence="1">2.7.11.1</ecNumber>
    </recommendedName>
</protein>
<dbReference type="InterPro" id="IPR008266">
    <property type="entry name" value="Tyr_kinase_AS"/>
</dbReference>
<dbReference type="EC" id="2.7.11.1" evidence="1"/>
<dbReference type="CDD" id="cd14014">
    <property type="entry name" value="STKc_PknB_like"/>
    <property type="match status" value="1"/>
</dbReference>
<dbReference type="AlphaFoldDB" id="Q1D8A1"/>
<evidence type="ECO:0000313" key="8">
    <source>
        <dbReference type="EMBL" id="ABF85967.1"/>
    </source>
</evidence>
<dbReference type="HOGENOM" id="CLU_000288_151_5_7"/>
<feature type="compositionally biased region" description="Low complexity" evidence="6">
    <location>
        <begin position="695"/>
        <end position="707"/>
    </location>
</feature>
<dbReference type="GO" id="GO:0005524">
    <property type="term" value="F:ATP binding"/>
    <property type="evidence" value="ECO:0007669"/>
    <property type="project" value="UniProtKB-KW"/>
</dbReference>
<reference evidence="8 9" key="1">
    <citation type="journal article" date="2006" name="Proc. Natl. Acad. Sci. U.S.A.">
        <title>Evolution of sensory complexity recorded in a myxobacterial genome.</title>
        <authorList>
            <person name="Goldman B.S."/>
            <person name="Nierman W.C."/>
            <person name="Kaiser D."/>
            <person name="Slater S.C."/>
            <person name="Durkin A.S."/>
            <person name="Eisen J.A."/>
            <person name="Ronning C.M."/>
            <person name="Barbazuk W.B."/>
            <person name="Blanchard M."/>
            <person name="Field C."/>
            <person name="Halling C."/>
            <person name="Hinkle G."/>
            <person name="Iartchuk O."/>
            <person name="Kim H.S."/>
            <person name="Mackenzie C."/>
            <person name="Madupu R."/>
            <person name="Miller N."/>
            <person name="Shvartsbeyn A."/>
            <person name="Sullivan S.A."/>
            <person name="Vaudin M."/>
            <person name="Wiegand R."/>
            <person name="Kaplan H.B."/>
        </authorList>
    </citation>
    <scope>NUCLEOTIDE SEQUENCE [LARGE SCALE GENOMIC DNA]</scope>
    <source>
        <strain evidence="9">DK1622</strain>
    </source>
</reference>
<dbReference type="SUPFAM" id="SSF56112">
    <property type="entry name" value="Protein kinase-like (PK-like)"/>
    <property type="match status" value="1"/>
</dbReference>
<evidence type="ECO:0000256" key="6">
    <source>
        <dbReference type="SAM" id="MobiDB-lite"/>
    </source>
</evidence>
<feature type="region of interest" description="Disordered" evidence="6">
    <location>
        <begin position="695"/>
        <end position="723"/>
    </location>
</feature>
<dbReference type="EnsemblBacteria" id="ABF85967">
    <property type="protein sequence ID" value="ABF85967"/>
    <property type="gene ID" value="MXAN_2911"/>
</dbReference>
<dbReference type="Gene3D" id="3.30.200.20">
    <property type="entry name" value="Phosphorylase Kinase, domain 1"/>
    <property type="match status" value="1"/>
</dbReference>
<dbReference type="Proteomes" id="UP000002402">
    <property type="component" value="Chromosome"/>
</dbReference>
<keyword evidence="5" id="KW-0067">ATP-binding</keyword>
<dbReference type="PANTHER" id="PTHR43671">
    <property type="entry name" value="SERINE/THREONINE-PROTEIN KINASE NEK"/>
    <property type="match status" value="1"/>
</dbReference>
<gene>
    <name evidence="8" type="primary">pkn11</name>
    <name evidence="8" type="ordered locus">MXAN_2911</name>
</gene>
<dbReference type="EMBL" id="CP000113">
    <property type="protein sequence ID" value="ABF85967.1"/>
    <property type="molecule type" value="Genomic_DNA"/>
</dbReference>
<dbReference type="PROSITE" id="PS50011">
    <property type="entry name" value="PROTEIN_KINASE_DOM"/>
    <property type="match status" value="1"/>
</dbReference>
<dbReference type="OrthoDB" id="9801841at2"/>
<evidence type="ECO:0000256" key="4">
    <source>
        <dbReference type="ARBA" id="ARBA00022777"/>
    </source>
</evidence>
<dbReference type="InterPro" id="IPR011009">
    <property type="entry name" value="Kinase-like_dom_sf"/>
</dbReference>